<evidence type="ECO:0000256" key="2">
    <source>
        <dbReference type="SAM" id="SignalP"/>
    </source>
</evidence>
<comment type="caution">
    <text evidence="3">The sequence shown here is derived from an EMBL/GenBank/DDBJ whole genome shotgun (WGS) entry which is preliminary data.</text>
</comment>
<accession>A0A4Y3NDG1</accession>
<evidence type="ECO:0000256" key="1">
    <source>
        <dbReference type="SAM" id="MobiDB-lite"/>
    </source>
</evidence>
<feature type="chain" id="PRO_5038399259" description="Lipoprotein" evidence="2">
    <location>
        <begin position="19"/>
        <end position="286"/>
    </location>
</feature>
<reference evidence="3 4" key="1">
    <citation type="submission" date="2019-06" db="EMBL/GenBank/DDBJ databases">
        <title>Whole genome shotgun sequence of Paenarthrobacter aurescens NBRC 12136.</title>
        <authorList>
            <person name="Hosoyama A."/>
            <person name="Uohara A."/>
            <person name="Ohji S."/>
            <person name="Ichikawa N."/>
        </authorList>
    </citation>
    <scope>NUCLEOTIDE SEQUENCE [LARGE SCALE GENOMIC DNA]</scope>
    <source>
        <strain evidence="3 4">NBRC 12136</strain>
    </source>
</reference>
<organism evidence="3 4">
    <name type="scientific">Paenarthrobacter aurescens</name>
    <name type="common">Arthrobacter aurescens</name>
    <dbReference type="NCBI Taxonomy" id="43663"/>
    <lineage>
        <taxon>Bacteria</taxon>
        <taxon>Bacillati</taxon>
        <taxon>Actinomycetota</taxon>
        <taxon>Actinomycetes</taxon>
        <taxon>Micrococcales</taxon>
        <taxon>Micrococcaceae</taxon>
        <taxon>Paenarthrobacter</taxon>
    </lineage>
</organism>
<proteinExistence type="predicted"/>
<dbReference type="AlphaFoldDB" id="A0A4Y3NDG1"/>
<dbReference type="EMBL" id="BJMD01000015">
    <property type="protein sequence ID" value="GEB19850.1"/>
    <property type="molecule type" value="Genomic_DNA"/>
</dbReference>
<name>A0A4Y3NDG1_PAEAU</name>
<feature type="signal peptide" evidence="2">
    <location>
        <begin position="1"/>
        <end position="18"/>
    </location>
</feature>
<evidence type="ECO:0008006" key="5">
    <source>
        <dbReference type="Google" id="ProtNLM"/>
    </source>
</evidence>
<sequence length="286" mass="30720">MLVIACVAAACSSPGADAAAPIPTRSLPAVDRALGAGARAALNEDTGEVVLPMSAYWYSDRENVLVNYAVAFLIYDCVEEAGFTLAPWGGDGKALQERRYGQWSGTLAAKNGNMPEVRSIPGLMPAPAERTAPSPERERAEAKCSNTVGRAGFPELLEGLAGDLSVQQQITQDAVGLTARDPEYLAYRESWQRCLTDKGLKLRDGDTWIVESGGSKEDEIRVALLDVDCKDSSGGARKPYDILAQYQAALMKEHQAELNVVAEQKTAAVERAKQVLRDHGVADARL</sequence>
<gene>
    <name evidence="3" type="ORF">AAU01_26050</name>
</gene>
<evidence type="ECO:0000313" key="4">
    <source>
        <dbReference type="Proteomes" id="UP000317715"/>
    </source>
</evidence>
<keyword evidence="2" id="KW-0732">Signal</keyword>
<keyword evidence="4" id="KW-1185">Reference proteome</keyword>
<protein>
    <recommendedName>
        <fullName evidence="5">Lipoprotein</fullName>
    </recommendedName>
</protein>
<evidence type="ECO:0000313" key="3">
    <source>
        <dbReference type="EMBL" id="GEB19850.1"/>
    </source>
</evidence>
<feature type="region of interest" description="Disordered" evidence="1">
    <location>
        <begin position="114"/>
        <end position="139"/>
    </location>
</feature>
<dbReference type="Proteomes" id="UP000317715">
    <property type="component" value="Unassembled WGS sequence"/>
</dbReference>